<feature type="transmembrane region" description="Helical" evidence="1">
    <location>
        <begin position="6"/>
        <end position="24"/>
    </location>
</feature>
<dbReference type="Proteomes" id="UP001292084">
    <property type="component" value="Unassembled WGS sequence"/>
</dbReference>
<sequence length="86" mass="9884">MNGLKWLSITACLLGIILIIYGWTQTWDFEASFEEYGTLLVQRTVKSSVSIVGGLILLVLGMSLHIVKAYFLKVENDLYEMERRRK</sequence>
<keyword evidence="1" id="KW-0472">Membrane</keyword>
<keyword evidence="1" id="KW-1133">Transmembrane helix</keyword>
<keyword evidence="3" id="KW-1185">Reference proteome</keyword>
<evidence type="ECO:0000256" key="1">
    <source>
        <dbReference type="SAM" id="Phobius"/>
    </source>
</evidence>
<organism evidence="2 3">
    <name type="scientific">Jeotgalibacillus haloalkalitolerans</name>
    <dbReference type="NCBI Taxonomy" id="3104292"/>
    <lineage>
        <taxon>Bacteria</taxon>
        <taxon>Bacillati</taxon>
        <taxon>Bacillota</taxon>
        <taxon>Bacilli</taxon>
        <taxon>Bacillales</taxon>
        <taxon>Caryophanaceae</taxon>
        <taxon>Jeotgalibacillus</taxon>
    </lineage>
</organism>
<protein>
    <submittedName>
        <fullName evidence="2">Uncharacterized protein</fullName>
    </submittedName>
</protein>
<dbReference type="EMBL" id="JAXQNN010000001">
    <property type="protein sequence ID" value="MDZ5710659.1"/>
    <property type="molecule type" value="Genomic_DNA"/>
</dbReference>
<dbReference type="RefSeq" id="WP_322419700.1">
    <property type="nucleotide sequence ID" value="NZ_JAXQNN010000001.1"/>
</dbReference>
<accession>A0ABU5KHE0</accession>
<reference evidence="2 3" key="1">
    <citation type="submission" date="2023-12" db="EMBL/GenBank/DDBJ databases">
        <title>Jeotgalibacillus haloalkaliphilus sp. nov., a novel salt-tolerant bacteria, isolated from the estuary of the Fenhe River into the Yellow River.</title>
        <authorList>
            <person name="Li Y."/>
        </authorList>
    </citation>
    <scope>NUCLEOTIDE SEQUENCE [LARGE SCALE GENOMIC DNA]</scope>
    <source>
        <strain evidence="2 3">HH7-29</strain>
    </source>
</reference>
<feature type="transmembrane region" description="Helical" evidence="1">
    <location>
        <begin position="49"/>
        <end position="71"/>
    </location>
</feature>
<proteinExistence type="predicted"/>
<gene>
    <name evidence="2" type="ORF">UFB30_00440</name>
</gene>
<evidence type="ECO:0000313" key="3">
    <source>
        <dbReference type="Proteomes" id="UP001292084"/>
    </source>
</evidence>
<name>A0ABU5KHE0_9BACL</name>
<comment type="caution">
    <text evidence="2">The sequence shown here is derived from an EMBL/GenBank/DDBJ whole genome shotgun (WGS) entry which is preliminary data.</text>
</comment>
<evidence type="ECO:0000313" key="2">
    <source>
        <dbReference type="EMBL" id="MDZ5710659.1"/>
    </source>
</evidence>
<keyword evidence="1" id="KW-0812">Transmembrane</keyword>